<evidence type="ECO:0000259" key="2">
    <source>
        <dbReference type="Pfam" id="PF06439"/>
    </source>
</evidence>
<dbReference type="Proteomes" id="UP001596472">
    <property type="component" value="Unassembled WGS sequence"/>
</dbReference>
<protein>
    <submittedName>
        <fullName evidence="3">DUF1080 domain-containing protein</fullName>
    </submittedName>
</protein>
<evidence type="ECO:0000256" key="1">
    <source>
        <dbReference type="SAM" id="SignalP"/>
    </source>
</evidence>
<name>A0ABW2L4P0_9BACT</name>
<organism evidence="3 4">
    <name type="scientific">Haloferula chungangensis</name>
    <dbReference type="NCBI Taxonomy" id="1048331"/>
    <lineage>
        <taxon>Bacteria</taxon>
        <taxon>Pseudomonadati</taxon>
        <taxon>Verrucomicrobiota</taxon>
        <taxon>Verrucomicrobiia</taxon>
        <taxon>Verrucomicrobiales</taxon>
        <taxon>Verrucomicrobiaceae</taxon>
        <taxon>Haloferula</taxon>
    </lineage>
</organism>
<proteinExistence type="predicted"/>
<comment type="caution">
    <text evidence="3">The sequence shown here is derived from an EMBL/GenBank/DDBJ whole genome shotgun (WGS) entry which is preliminary data.</text>
</comment>
<accession>A0ABW2L4P0</accession>
<feature type="signal peptide" evidence="1">
    <location>
        <begin position="1"/>
        <end position="21"/>
    </location>
</feature>
<dbReference type="EMBL" id="JBHTBS010000002">
    <property type="protein sequence ID" value="MFC7336452.1"/>
    <property type="molecule type" value="Genomic_DNA"/>
</dbReference>
<keyword evidence="1" id="KW-0732">Signal</keyword>
<dbReference type="Gene3D" id="2.60.120.560">
    <property type="entry name" value="Exo-inulinase, domain 1"/>
    <property type="match status" value="1"/>
</dbReference>
<keyword evidence="4" id="KW-1185">Reference proteome</keyword>
<sequence>MKTLTTLSCTFLILLSSFVSAESAQDDSEPKLKGDKVITLISDQSLKGWQVPSSRWSIKDGVITGDTKGEKLQTPEWIYTTAKFADFVFSADVRLSGGPRANSGIYFRVKPFTFKRGKPGTRYEAPSGYEFDAGLASRHNGSLGDWYARPSLRISADQKVMEKVFKAQDWNRMTIRAKGNRIEYWMNGTKIIDYTDNDPKRSKEGLIGIQMHDQLEMKVEIRNALLIPLVDDQG</sequence>
<feature type="domain" description="3-keto-alpha-glucoside-1,2-lyase/3-keto-2-hydroxy-glucal hydratase" evidence="2">
    <location>
        <begin position="38"/>
        <end position="223"/>
    </location>
</feature>
<feature type="chain" id="PRO_5046439733" evidence="1">
    <location>
        <begin position="22"/>
        <end position="234"/>
    </location>
</feature>
<dbReference type="RefSeq" id="WP_379709670.1">
    <property type="nucleotide sequence ID" value="NZ_JBHTBS010000002.1"/>
</dbReference>
<dbReference type="Pfam" id="PF06439">
    <property type="entry name" value="3keto-disac_hyd"/>
    <property type="match status" value="1"/>
</dbReference>
<evidence type="ECO:0000313" key="4">
    <source>
        <dbReference type="Proteomes" id="UP001596472"/>
    </source>
</evidence>
<dbReference type="InterPro" id="IPR010496">
    <property type="entry name" value="AL/BT2_dom"/>
</dbReference>
<gene>
    <name evidence="3" type="ORF">ACFQY0_04620</name>
</gene>
<reference evidence="4" key="1">
    <citation type="journal article" date="2019" name="Int. J. Syst. Evol. Microbiol.">
        <title>The Global Catalogue of Microorganisms (GCM) 10K type strain sequencing project: providing services to taxonomists for standard genome sequencing and annotation.</title>
        <authorList>
            <consortium name="The Broad Institute Genomics Platform"/>
            <consortium name="The Broad Institute Genome Sequencing Center for Infectious Disease"/>
            <person name="Wu L."/>
            <person name="Ma J."/>
        </authorList>
    </citation>
    <scope>NUCLEOTIDE SEQUENCE [LARGE SCALE GENOMIC DNA]</scope>
    <source>
        <strain evidence="4">CGMCC 4.1467</strain>
    </source>
</reference>
<evidence type="ECO:0000313" key="3">
    <source>
        <dbReference type="EMBL" id="MFC7336452.1"/>
    </source>
</evidence>